<sequence length="233" mass="25838">MNRADLDKEPRQVAAMFDEVAPRYDRTNTILSMGNDRRWRRHAVRALQLVPGQRVLDVAAGTAVSTKALAATGAWAVATDFSVGMLAAARTGTTLPRVAGDAMRLPFADESFDAVTISFGLRNVADPAAALREFARVVRPGGQLLVCEFSRPRPTPIRWGYGWYLRTVLPMLARRVSSNPEAYTYLQETIDAWPDQPSLARMIARSGWTEVVWKNMTFGVVALHHAVRRPTES</sequence>
<feature type="binding site" evidence="4">
    <location>
        <position position="80"/>
    </location>
    <ligand>
        <name>S-adenosyl-L-methionine</name>
        <dbReference type="ChEBI" id="CHEBI:59789"/>
    </ligand>
</feature>
<reference evidence="5 6" key="2">
    <citation type="journal article" date="2010" name="Stand. Genomic Sci.">
        <title>Complete genome sequence of Nakamurella multipartita type strain (Y-104).</title>
        <authorList>
            <person name="Tice H."/>
            <person name="Mayilraj S."/>
            <person name="Sims D."/>
            <person name="Lapidus A."/>
            <person name="Nolan M."/>
            <person name="Lucas S."/>
            <person name="Glavina Del Rio T."/>
            <person name="Copeland A."/>
            <person name="Cheng J.F."/>
            <person name="Meincke L."/>
            <person name="Bruce D."/>
            <person name="Goodwin L."/>
            <person name="Pitluck S."/>
            <person name="Ivanova N."/>
            <person name="Mavromatis K."/>
            <person name="Ovchinnikova G."/>
            <person name="Pati A."/>
            <person name="Chen A."/>
            <person name="Palaniappan K."/>
            <person name="Land M."/>
            <person name="Hauser L."/>
            <person name="Chang Y.J."/>
            <person name="Jeffries C.D."/>
            <person name="Detter J.C."/>
            <person name="Brettin T."/>
            <person name="Rohde M."/>
            <person name="Goker M."/>
            <person name="Bristow J."/>
            <person name="Eisen J.A."/>
            <person name="Markowitz V."/>
            <person name="Hugenholtz P."/>
            <person name="Kyrpides N.C."/>
            <person name="Klenk H.P."/>
            <person name="Chen F."/>
        </authorList>
    </citation>
    <scope>NUCLEOTIDE SEQUENCE [LARGE SCALE GENOMIC DNA]</scope>
    <source>
        <strain evidence="6">ATCC 700099 / DSM 44233 / CIP 104796 / JCM 9543 / NBRC 105858 / Y-104</strain>
    </source>
</reference>
<dbReference type="PANTHER" id="PTHR43591">
    <property type="entry name" value="METHYLTRANSFERASE"/>
    <property type="match status" value="1"/>
</dbReference>
<dbReference type="InParanoid" id="C8XBB9"/>
<dbReference type="PANTHER" id="PTHR43591:SF24">
    <property type="entry name" value="2-METHOXY-6-POLYPRENYL-1,4-BENZOQUINOL METHYLASE, MITOCHONDRIAL"/>
    <property type="match status" value="1"/>
</dbReference>
<dbReference type="FunCoup" id="C8XBB9">
    <property type="interactions" value="466"/>
</dbReference>
<dbReference type="STRING" id="479431.Namu_0972"/>
<dbReference type="EC" id="2.1.1.163" evidence="4"/>
<dbReference type="GO" id="GO:0009234">
    <property type="term" value="P:menaquinone biosynthetic process"/>
    <property type="evidence" value="ECO:0007669"/>
    <property type="project" value="UniProtKB-UniRule"/>
</dbReference>
<organism evidence="5 6">
    <name type="scientific">Nakamurella multipartita (strain ATCC 700099 / DSM 44233 / CIP 104796 / JCM 9543 / NBRC 105858 / Y-104)</name>
    <name type="common">Microsphaera multipartita</name>
    <dbReference type="NCBI Taxonomy" id="479431"/>
    <lineage>
        <taxon>Bacteria</taxon>
        <taxon>Bacillati</taxon>
        <taxon>Actinomycetota</taxon>
        <taxon>Actinomycetes</taxon>
        <taxon>Nakamurellales</taxon>
        <taxon>Nakamurellaceae</taxon>
        <taxon>Nakamurella</taxon>
    </lineage>
</organism>
<dbReference type="AlphaFoldDB" id="C8XBB9"/>
<dbReference type="CDD" id="cd02440">
    <property type="entry name" value="AdoMet_MTases"/>
    <property type="match status" value="1"/>
</dbReference>
<reference evidence="6" key="1">
    <citation type="submission" date="2009-09" db="EMBL/GenBank/DDBJ databases">
        <title>The complete genome of Nakamurella multipartita DSM 44233.</title>
        <authorList>
            <consortium name="US DOE Joint Genome Institute (JGI-PGF)"/>
            <person name="Lucas S."/>
            <person name="Copeland A."/>
            <person name="Lapidus A."/>
            <person name="Glavina del Rio T."/>
            <person name="Dalin E."/>
            <person name="Tice H."/>
            <person name="Bruce D."/>
            <person name="Goodwin L."/>
            <person name="Pitluck S."/>
            <person name="Kyrpides N."/>
            <person name="Mavromatis K."/>
            <person name="Ivanova N."/>
            <person name="Ovchinnikova G."/>
            <person name="Sims D."/>
            <person name="Meincke L."/>
            <person name="Brettin T."/>
            <person name="Detter J.C."/>
            <person name="Han C."/>
            <person name="Larimer F."/>
            <person name="Land M."/>
            <person name="Hauser L."/>
            <person name="Markowitz V."/>
            <person name="Cheng J.-F."/>
            <person name="Hugenholtz P."/>
            <person name="Woyke T."/>
            <person name="Wu D."/>
            <person name="Klenk H.-P."/>
            <person name="Eisen J.A."/>
        </authorList>
    </citation>
    <scope>NUCLEOTIDE SEQUENCE [LARGE SCALE GENOMIC DNA]</scope>
    <source>
        <strain evidence="6">ATCC 700099 / DSM 44233 / CIP 104796 / JCM 9543 / NBRC 105858 / Y-104</strain>
    </source>
</reference>
<dbReference type="eggNOG" id="COG2226">
    <property type="taxonomic scope" value="Bacteria"/>
</dbReference>
<dbReference type="GO" id="GO:0032259">
    <property type="term" value="P:methylation"/>
    <property type="evidence" value="ECO:0007669"/>
    <property type="project" value="UniProtKB-KW"/>
</dbReference>
<gene>
    <name evidence="4" type="primary">menG</name>
    <name evidence="5" type="ordered locus">Namu_0972</name>
</gene>
<feature type="binding site" evidence="4">
    <location>
        <position position="62"/>
    </location>
    <ligand>
        <name>S-adenosyl-L-methionine</name>
        <dbReference type="ChEBI" id="CHEBI:59789"/>
    </ligand>
</feature>
<dbReference type="PROSITE" id="PS51608">
    <property type="entry name" value="SAM_MT_UBIE"/>
    <property type="match status" value="1"/>
</dbReference>
<proteinExistence type="inferred from homology"/>
<dbReference type="Gene3D" id="3.40.50.150">
    <property type="entry name" value="Vaccinia Virus protein VP39"/>
    <property type="match status" value="1"/>
</dbReference>
<protein>
    <recommendedName>
        <fullName evidence="4">Demethylmenaquinone methyltransferase</fullName>
        <ecNumber evidence="4">2.1.1.163</ecNumber>
    </recommendedName>
</protein>
<name>C8XBB9_NAKMY</name>
<feature type="binding site" evidence="4">
    <location>
        <position position="118"/>
    </location>
    <ligand>
        <name>S-adenosyl-L-methionine</name>
        <dbReference type="ChEBI" id="CHEBI:59789"/>
    </ligand>
</feature>
<comment type="pathway">
    <text evidence="4">Quinol/quinone metabolism; menaquinone biosynthesis; menaquinol from 1,4-dihydroxy-2-naphthoate: step 2/2.</text>
</comment>
<keyword evidence="3 4" id="KW-0949">S-adenosyl-L-methionine</keyword>
<dbReference type="PROSITE" id="PS01183">
    <property type="entry name" value="UBIE_1"/>
    <property type="match status" value="1"/>
</dbReference>
<dbReference type="NCBIfam" id="NF001241">
    <property type="entry name" value="PRK00216.1-2"/>
    <property type="match status" value="1"/>
</dbReference>
<dbReference type="EMBL" id="CP001737">
    <property type="protein sequence ID" value="ACV77381.1"/>
    <property type="molecule type" value="Genomic_DNA"/>
</dbReference>
<evidence type="ECO:0000313" key="6">
    <source>
        <dbReference type="Proteomes" id="UP000002218"/>
    </source>
</evidence>
<feature type="binding site" evidence="4">
    <location>
        <begin position="101"/>
        <end position="102"/>
    </location>
    <ligand>
        <name>S-adenosyl-L-methionine</name>
        <dbReference type="ChEBI" id="CHEBI:59789"/>
    </ligand>
</feature>
<dbReference type="PROSITE" id="PS01184">
    <property type="entry name" value="UBIE_2"/>
    <property type="match status" value="1"/>
</dbReference>
<dbReference type="InterPro" id="IPR023576">
    <property type="entry name" value="UbiE/COQ5_MeTrFase_CS"/>
</dbReference>
<evidence type="ECO:0000256" key="2">
    <source>
        <dbReference type="ARBA" id="ARBA00022679"/>
    </source>
</evidence>
<keyword evidence="5" id="KW-0830">Ubiquinone</keyword>
<comment type="similarity">
    <text evidence="4">Belongs to the class I-like SAM-binding methyltransferase superfamily. MenG/UbiE family.</text>
</comment>
<dbReference type="HOGENOM" id="CLU_037990_0_0_11"/>
<dbReference type="Proteomes" id="UP000002218">
    <property type="component" value="Chromosome"/>
</dbReference>
<dbReference type="InterPro" id="IPR004033">
    <property type="entry name" value="UbiE/COQ5_MeTrFase"/>
</dbReference>
<dbReference type="SUPFAM" id="SSF53335">
    <property type="entry name" value="S-adenosyl-L-methionine-dependent methyltransferases"/>
    <property type="match status" value="1"/>
</dbReference>
<keyword evidence="6" id="KW-1185">Reference proteome</keyword>
<keyword evidence="2 4" id="KW-0808">Transferase</keyword>
<dbReference type="NCBIfam" id="TIGR01934">
    <property type="entry name" value="MenG_MenH_UbiE"/>
    <property type="match status" value="1"/>
</dbReference>
<dbReference type="UniPathway" id="UPA00079">
    <property type="reaction ID" value="UER00169"/>
</dbReference>
<comment type="function">
    <text evidence="4">Methyltransferase required for the conversion of demethylmenaquinol (DMKH2) to menaquinol (MKH2).</text>
</comment>
<dbReference type="OrthoDB" id="9808140at2"/>
<dbReference type="RefSeq" id="WP_015746295.1">
    <property type="nucleotide sequence ID" value="NC_013235.1"/>
</dbReference>
<accession>C8XBB9</accession>
<evidence type="ECO:0000256" key="1">
    <source>
        <dbReference type="ARBA" id="ARBA00022603"/>
    </source>
</evidence>
<dbReference type="InterPro" id="IPR029063">
    <property type="entry name" value="SAM-dependent_MTases_sf"/>
</dbReference>
<dbReference type="HAMAP" id="MF_01813">
    <property type="entry name" value="MenG_UbiE_methyltr"/>
    <property type="match status" value="1"/>
</dbReference>
<evidence type="ECO:0000256" key="4">
    <source>
        <dbReference type="HAMAP-Rule" id="MF_01813"/>
    </source>
</evidence>
<evidence type="ECO:0000256" key="3">
    <source>
        <dbReference type="ARBA" id="ARBA00022691"/>
    </source>
</evidence>
<keyword evidence="1 4" id="KW-0489">Methyltransferase</keyword>
<evidence type="ECO:0000313" key="5">
    <source>
        <dbReference type="EMBL" id="ACV77381.1"/>
    </source>
</evidence>
<comment type="catalytic activity">
    <reaction evidence="4">
        <text>a 2-demethylmenaquinol + S-adenosyl-L-methionine = a menaquinol + S-adenosyl-L-homocysteine + H(+)</text>
        <dbReference type="Rhea" id="RHEA:42640"/>
        <dbReference type="Rhea" id="RHEA-COMP:9539"/>
        <dbReference type="Rhea" id="RHEA-COMP:9563"/>
        <dbReference type="ChEBI" id="CHEBI:15378"/>
        <dbReference type="ChEBI" id="CHEBI:18151"/>
        <dbReference type="ChEBI" id="CHEBI:55437"/>
        <dbReference type="ChEBI" id="CHEBI:57856"/>
        <dbReference type="ChEBI" id="CHEBI:59789"/>
        <dbReference type="EC" id="2.1.1.163"/>
    </reaction>
</comment>
<dbReference type="Pfam" id="PF01209">
    <property type="entry name" value="Ubie_methyltran"/>
    <property type="match status" value="1"/>
</dbReference>
<keyword evidence="4" id="KW-0474">Menaquinone biosynthesis</keyword>
<dbReference type="GO" id="GO:0043770">
    <property type="term" value="F:demethylmenaquinone methyltransferase activity"/>
    <property type="evidence" value="ECO:0007669"/>
    <property type="project" value="UniProtKB-UniRule"/>
</dbReference>
<dbReference type="KEGG" id="nml:Namu_0972"/>